<evidence type="ECO:0000313" key="8">
    <source>
        <dbReference type="Proteomes" id="UP000014155"/>
    </source>
</evidence>
<evidence type="ECO:0000256" key="3">
    <source>
        <dbReference type="ARBA" id="ARBA00022989"/>
    </source>
</evidence>
<dbReference type="AlphaFoldDB" id="S0FMD2"/>
<dbReference type="InterPro" id="IPR035906">
    <property type="entry name" value="MetI-like_sf"/>
</dbReference>
<keyword evidence="3 5" id="KW-1133">Transmembrane helix</keyword>
<dbReference type="GO" id="GO:0055085">
    <property type="term" value="P:transmembrane transport"/>
    <property type="evidence" value="ECO:0007669"/>
    <property type="project" value="InterPro"/>
</dbReference>
<comment type="caution">
    <text evidence="7">The sequence shown here is derived from an EMBL/GenBank/DDBJ whole genome shotgun (WGS) entry which is preliminary data.</text>
</comment>
<dbReference type="PANTHER" id="PTHR43496">
    <property type="entry name" value="PROTEIN LPLB"/>
    <property type="match status" value="1"/>
</dbReference>
<evidence type="ECO:0000256" key="2">
    <source>
        <dbReference type="ARBA" id="ARBA00022692"/>
    </source>
</evidence>
<keyword evidence="5" id="KW-0813">Transport</keyword>
<dbReference type="CDD" id="cd06261">
    <property type="entry name" value="TM_PBP2"/>
    <property type="match status" value="1"/>
</dbReference>
<dbReference type="Proteomes" id="UP000014155">
    <property type="component" value="Unassembled WGS sequence"/>
</dbReference>
<dbReference type="RefSeq" id="WP_004623866.1">
    <property type="nucleotide sequence ID" value="NZ_AORV01000020.1"/>
</dbReference>
<feature type="transmembrane region" description="Helical" evidence="5">
    <location>
        <begin position="114"/>
        <end position="133"/>
    </location>
</feature>
<comment type="similarity">
    <text evidence="5">Belongs to the binding-protein-dependent transport system permease family.</text>
</comment>
<evidence type="ECO:0000256" key="4">
    <source>
        <dbReference type="ARBA" id="ARBA00023136"/>
    </source>
</evidence>
<protein>
    <submittedName>
        <fullName evidence="7">ABC-type polysaccharide transport system, permease component</fullName>
    </submittedName>
</protein>
<dbReference type="eggNOG" id="COG4209">
    <property type="taxonomic scope" value="Bacteria"/>
</dbReference>
<dbReference type="PROSITE" id="PS50928">
    <property type="entry name" value="ABC_TM1"/>
    <property type="match status" value="1"/>
</dbReference>
<evidence type="ECO:0000259" key="6">
    <source>
        <dbReference type="PROSITE" id="PS50928"/>
    </source>
</evidence>
<dbReference type="Pfam" id="PF00528">
    <property type="entry name" value="BPD_transp_1"/>
    <property type="match status" value="1"/>
</dbReference>
<evidence type="ECO:0000256" key="1">
    <source>
        <dbReference type="ARBA" id="ARBA00004141"/>
    </source>
</evidence>
<keyword evidence="8" id="KW-1185">Reference proteome</keyword>
<feature type="transmembrane region" description="Helical" evidence="5">
    <location>
        <begin position="269"/>
        <end position="293"/>
    </location>
</feature>
<feature type="domain" description="ABC transmembrane type-1" evidence="6">
    <location>
        <begin position="74"/>
        <end position="290"/>
    </location>
</feature>
<reference evidence="7 8" key="1">
    <citation type="journal article" date="2013" name="Genome Announc.">
        <title>Draft Genome Sequence of the Cellulolytic, Mesophilic, Anaerobic Bacterium Clostridium termitidis Strain CT1112 (DSM 5398).</title>
        <authorList>
            <person name="Lal S."/>
            <person name="Ramachandran U."/>
            <person name="Zhang X."/>
            <person name="Munir R."/>
            <person name="Sparling R."/>
            <person name="Levin D.B."/>
        </authorList>
    </citation>
    <scope>NUCLEOTIDE SEQUENCE [LARGE SCALE GENOMIC DNA]</scope>
    <source>
        <strain evidence="7 8">CT1112</strain>
    </source>
</reference>
<dbReference type="InterPro" id="IPR000515">
    <property type="entry name" value="MetI-like"/>
</dbReference>
<feature type="transmembrane region" description="Helical" evidence="5">
    <location>
        <begin position="78"/>
        <end position="102"/>
    </location>
</feature>
<dbReference type="EMBL" id="AORV01000020">
    <property type="protein sequence ID" value="EMS73370.1"/>
    <property type="molecule type" value="Genomic_DNA"/>
</dbReference>
<sequence>MDNSLVKKFRNQIQLQLMTLPGILFLAIFSYIPMAGILIAFKDYNIGSGFFGSSWAGLKYFRDMFSDPMFMQSAGNTLILSLYNIVIGFPIPIILALILNEIPGRNLKKIIQTSAYLPYFISFVIVASMWITFLDPKGFVNDFLMMTGIIHEPIEFWTEPKYYRMLSTLVNVWKSAGYNAIIYLAAIAGINQEMYEAAYVDGAGRMRRIFNITLPNMSGVISIMFILGIGGLVRGSLDTSVLLGSPFNSSVSYVVEYYTLDMGLNLGRYSFATAVSLFQSVLSLILVFGTNWLTGKINGNKII</sequence>
<keyword evidence="4 5" id="KW-0472">Membrane</keyword>
<dbReference type="STRING" id="1195236.CTER_0610"/>
<keyword evidence="2 5" id="KW-0812">Transmembrane</keyword>
<name>S0FMD2_RUMCE</name>
<proteinExistence type="inferred from homology"/>
<dbReference type="PANTHER" id="PTHR43496:SF1">
    <property type="entry name" value="POLYGALACTURONAN_RHAMNOGALACTURONAN TRANSPORT SYSTEM PERMEASE PROTEIN YTEP"/>
    <property type="match status" value="1"/>
</dbReference>
<feature type="transmembrane region" description="Helical" evidence="5">
    <location>
        <begin position="172"/>
        <end position="191"/>
    </location>
</feature>
<dbReference type="SUPFAM" id="SSF161098">
    <property type="entry name" value="MetI-like"/>
    <property type="match status" value="1"/>
</dbReference>
<evidence type="ECO:0000256" key="5">
    <source>
        <dbReference type="RuleBase" id="RU363032"/>
    </source>
</evidence>
<accession>S0FMD2</accession>
<dbReference type="GO" id="GO:0005886">
    <property type="term" value="C:plasma membrane"/>
    <property type="evidence" value="ECO:0007669"/>
    <property type="project" value="UniProtKB-SubCell"/>
</dbReference>
<gene>
    <name evidence="7" type="ORF">CTER_0610</name>
</gene>
<comment type="subcellular location">
    <subcellularLocation>
        <location evidence="5">Cell membrane</location>
        <topology evidence="5">Multi-pass membrane protein</topology>
    </subcellularLocation>
    <subcellularLocation>
        <location evidence="1">Membrane</location>
        <topology evidence="1">Multi-pass membrane protein</topology>
    </subcellularLocation>
</comment>
<dbReference type="PATRIC" id="fig|1195236.3.peg.932"/>
<feature type="transmembrane region" description="Helical" evidence="5">
    <location>
        <begin position="20"/>
        <end position="41"/>
    </location>
</feature>
<feature type="transmembrane region" description="Helical" evidence="5">
    <location>
        <begin position="212"/>
        <end position="233"/>
    </location>
</feature>
<evidence type="ECO:0000313" key="7">
    <source>
        <dbReference type="EMBL" id="EMS73370.1"/>
    </source>
</evidence>
<organism evidence="7 8">
    <name type="scientific">Ruminiclostridium cellobioparum subsp. termitidis CT1112</name>
    <dbReference type="NCBI Taxonomy" id="1195236"/>
    <lineage>
        <taxon>Bacteria</taxon>
        <taxon>Bacillati</taxon>
        <taxon>Bacillota</taxon>
        <taxon>Clostridia</taxon>
        <taxon>Eubacteriales</taxon>
        <taxon>Oscillospiraceae</taxon>
        <taxon>Ruminiclostridium</taxon>
    </lineage>
</organism>
<dbReference type="Gene3D" id="1.10.3720.10">
    <property type="entry name" value="MetI-like"/>
    <property type="match status" value="1"/>
</dbReference>